<protein>
    <recommendedName>
        <fullName evidence="4">beta-glucosidase</fullName>
        <ecNumber evidence="4">3.2.1.21</ecNumber>
    </recommendedName>
</protein>
<evidence type="ECO:0000256" key="1">
    <source>
        <dbReference type="ARBA" id="ARBA00000448"/>
    </source>
</evidence>
<comment type="similarity">
    <text evidence="3">Belongs to the glycosyl hydrolase 3 family.</text>
</comment>
<gene>
    <name evidence="9" type="ORF">GMDG_02564</name>
</gene>
<dbReference type="GO" id="GO:0009251">
    <property type="term" value="P:glucan catabolic process"/>
    <property type="evidence" value="ECO:0007669"/>
    <property type="project" value="TreeGrafter"/>
</dbReference>
<keyword evidence="7" id="KW-0326">Glycosidase</keyword>
<evidence type="ECO:0000259" key="8">
    <source>
        <dbReference type="SMART" id="SM01217"/>
    </source>
</evidence>
<dbReference type="InterPro" id="IPR013783">
    <property type="entry name" value="Ig-like_fold"/>
</dbReference>
<dbReference type="VEuPathDB" id="FungiDB:GMDG_02564"/>
<proteinExistence type="inferred from homology"/>
<dbReference type="InterPro" id="IPR050288">
    <property type="entry name" value="Cellulose_deg_GH3"/>
</dbReference>
<comment type="catalytic activity">
    <reaction evidence="1">
        <text>Hydrolysis of terminal, non-reducing beta-D-glucosyl residues with release of beta-D-glucose.</text>
        <dbReference type="EC" id="3.2.1.21"/>
    </reaction>
</comment>
<sequence length="418" mass="45356">MTETVDLPAPVVEVTTETASTPASELSSIEAVKGFKIANLGVSKENARAKAATLSLVEQISLLRAADHWRTVAIPNKGIANIKTSDGPNGACGAVFKAGTRAALFPCGVSLAATWDTKLLYEVGQHLGEETKARSAHVLLAPTVCLHRGPFGGRNFESFSEDPLLTGKLAASYINGLQQKGIPYGAFKESRALTGEGGVTIEFYTGDKFEGEPNGCPNKNKHGSYAVGLCAYGGRECLVCLCQGKAYAQDTGKHKFSFFSVGPGRLYIDEDVVVKIELETGRTYELMWELTNEIRPLLNQMAIGCTHGPGGVRIGYKKEEDKVDHLHRSPTRGNVHDVKSRLVRPEKELAVFDKVFLEAGETKDVVLTLDKLSVGYYDTRLKAWIAEEGEFKILVGSTSADIRQSATFDVAESFTWIF</sequence>
<evidence type="ECO:0000256" key="5">
    <source>
        <dbReference type="ARBA" id="ARBA00022801"/>
    </source>
</evidence>
<dbReference type="Pfam" id="PF00933">
    <property type="entry name" value="Glyco_hydro_3"/>
    <property type="match status" value="1"/>
</dbReference>
<dbReference type="InterPro" id="IPR017853">
    <property type="entry name" value="GH"/>
</dbReference>
<dbReference type="PANTHER" id="PTHR42715">
    <property type="entry name" value="BETA-GLUCOSIDASE"/>
    <property type="match status" value="1"/>
</dbReference>
<dbReference type="Pfam" id="PF14310">
    <property type="entry name" value="Fn3-like"/>
    <property type="match status" value="1"/>
</dbReference>
<dbReference type="PRINTS" id="PR00133">
    <property type="entry name" value="GLHYDRLASE3"/>
</dbReference>
<dbReference type="Gene3D" id="2.60.40.10">
    <property type="entry name" value="Immunoglobulins"/>
    <property type="match status" value="1"/>
</dbReference>
<evidence type="ECO:0000256" key="2">
    <source>
        <dbReference type="ARBA" id="ARBA00004987"/>
    </source>
</evidence>
<dbReference type="Gene3D" id="3.20.20.300">
    <property type="entry name" value="Glycoside hydrolase, family 3, N-terminal domain"/>
    <property type="match status" value="1"/>
</dbReference>
<evidence type="ECO:0000256" key="3">
    <source>
        <dbReference type="ARBA" id="ARBA00005336"/>
    </source>
</evidence>
<dbReference type="InterPro" id="IPR026891">
    <property type="entry name" value="Fn3-like"/>
</dbReference>
<evidence type="ECO:0000256" key="6">
    <source>
        <dbReference type="ARBA" id="ARBA00023180"/>
    </source>
</evidence>
<dbReference type="PANTHER" id="PTHR42715:SF3">
    <property type="entry name" value="BETA-GLUCOSIDASE B-RELATED"/>
    <property type="match status" value="1"/>
</dbReference>
<dbReference type="STRING" id="658429.L8G3L6"/>
<dbReference type="EC" id="3.2.1.21" evidence="4"/>
<dbReference type="HOGENOM" id="CLU_657428_0_0_1"/>
<feature type="domain" description="Fibronectin type III-like" evidence="8">
    <location>
        <begin position="335"/>
        <end position="399"/>
    </location>
</feature>
<dbReference type="GO" id="GO:0008422">
    <property type="term" value="F:beta-glucosidase activity"/>
    <property type="evidence" value="ECO:0007669"/>
    <property type="project" value="UniProtKB-EC"/>
</dbReference>
<dbReference type="AlphaFoldDB" id="L8G3L6"/>
<dbReference type="InterPro" id="IPR036962">
    <property type="entry name" value="Glyco_hydro_3_N_sf"/>
</dbReference>
<accession>L8G3L6</accession>
<dbReference type="InterPro" id="IPR001764">
    <property type="entry name" value="Glyco_hydro_3_N"/>
</dbReference>
<dbReference type="OrthoDB" id="47059at2759"/>
<evidence type="ECO:0000256" key="7">
    <source>
        <dbReference type="ARBA" id="ARBA00023295"/>
    </source>
</evidence>
<keyword evidence="10" id="KW-1185">Reference proteome</keyword>
<keyword evidence="6" id="KW-0325">Glycoprotein</keyword>
<dbReference type="Proteomes" id="UP000011064">
    <property type="component" value="Unassembled WGS sequence"/>
</dbReference>
<evidence type="ECO:0000256" key="4">
    <source>
        <dbReference type="ARBA" id="ARBA00012744"/>
    </source>
</evidence>
<evidence type="ECO:0000313" key="10">
    <source>
        <dbReference type="Proteomes" id="UP000011064"/>
    </source>
</evidence>
<dbReference type="EMBL" id="GL573204">
    <property type="protein sequence ID" value="ELR07429.1"/>
    <property type="molecule type" value="Genomic_DNA"/>
</dbReference>
<dbReference type="SUPFAM" id="SSF51445">
    <property type="entry name" value="(Trans)glycosidases"/>
    <property type="match status" value="1"/>
</dbReference>
<reference evidence="10" key="1">
    <citation type="submission" date="2010-09" db="EMBL/GenBank/DDBJ databases">
        <title>The genome sequence of Geomyces destructans 20631-21.</title>
        <authorList>
            <consortium name="The Broad Institute Genome Sequencing Platform"/>
            <person name="Cuomo C.A."/>
            <person name="Blehert D.S."/>
            <person name="Lorch J.M."/>
            <person name="Young S.K."/>
            <person name="Zeng Q."/>
            <person name="Gargeya S."/>
            <person name="Fitzgerald M."/>
            <person name="Haas B."/>
            <person name="Abouelleil A."/>
            <person name="Alvarado L."/>
            <person name="Arachchi H.M."/>
            <person name="Berlin A."/>
            <person name="Brown A."/>
            <person name="Chapman S.B."/>
            <person name="Chen Z."/>
            <person name="Dunbar C."/>
            <person name="Freedman E."/>
            <person name="Gearin G."/>
            <person name="Gellesch M."/>
            <person name="Goldberg J."/>
            <person name="Griggs A."/>
            <person name="Gujja S."/>
            <person name="Heiman D."/>
            <person name="Howarth C."/>
            <person name="Larson L."/>
            <person name="Lui A."/>
            <person name="MacDonald P.J.P."/>
            <person name="Montmayeur A."/>
            <person name="Murphy C."/>
            <person name="Neiman D."/>
            <person name="Pearson M."/>
            <person name="Priest M."/>
            <person name="Roberts A."/>
            <person name="Saif S."/>
            <person name="Shea T."/>
            <person name="Shenoy N."/>
            <person name="Sisk P."/>
            <person name="Stolte C."/>
            <person name="Sykes S."/>
            <person name="Wortman J."/>
            <person name="Nusbaum C."/>
            <person name="Birren B."/>
        </authorList>
    </citation>
    <scope>NUCLEOTIDE SEQUENCE [LARGE SCALE GENOMIC DNA]</scope>
    <source>
        <strain evidence="10">ATCC MYA-4855 / 20631-21</strain>
    </source>
</reference>
<name>L8G3L6_PSED2</name>
<dbReference type="SMART" id="SM01217">
    <property type="entry name" value="Fn3_like"/>
    <property type="match status" value="1"/>
</dbReference>
<organism evidence="9 10">
    <name type="scientific">Pseudogymnoascus destructans (strain ATCC MYA-4855 / 20631-21)</name>
    <name type="common">Bat white-nose syndrome fungus</name>
    <name type="synonym">Geomyces destructans</name>
    <dbReference type="NCBI Taxonomy" id="658429"/>
    <lineage>
        <taxon>Eukaryota</taxon>
        <taxon>Fungi</taxon>
        <taxon>Dikarya</taxon>
        <taxon>Ascomycota</taxon>
        <taxon>Pezizomycotina</taxon>
        <taxon>Leotiomycetes</taxon>
        <taxon>Thelebolales</taxon>
        <taxon>Thelebolaceae</taxon>
        <taxon>Pseudogymnoascus</taxon>
    </lineage>
</organism>
<comment type="pathway">
    <text evidence="2">Glycan metabolism; cellulose degradation.</text>
</comment>
<evidence type="ECO:0000313" key="9">
    <source>
        <dbReference type="EMBL" id="ELR07429.1"/>
    </source>
</evidence>
<dbReference type="InParanoid" id="L8G3L6"/>
<keyword evidence="5" id="KW-0378">Hydrolase</keyword>